<evidence type="ECO:0000256" key="3">
    <source>
        <dbReference type="ARBA" id="ARBA00008725"/>
    </source>
</evidence>
<organism evidence="12 13">
    <name type="scientific">Candidatus Coproplasma stercoripullorum</name>
    <dbReference type="NCBI Taxonomy" id="2840751"/>
    <lineage>
        <taxon>Bacteria</taxon>
        <taxon>Bacillati</taxon>
        <taxon>Bacillota</taxon>
        <taxon>Clostridia</taxon>
        <taxon>Eubacteriales</taxon>
        <taxon>Candidatus Coproplasma</taxon>
    </lineage>
</organism>
<evidence type="ECO:0000256" key="2">
    <source>
        <dbReference type="ARBA" id="ARBA00004193"/>
    </source>
</evidence>
<keyword evidence="6 10" id="KW-0732">Signal</keyword>
<dbReference type="EMBL" id="DVHB01000083">
    <property type="protein sequence ID" value="HIR39724.1"/>
    <property type="molecule type" value="Genomic_DNA"/>
</dbReference>
<reference evidence="12" key="1">
    <citation type="submission" date="2020-10" db="EMBL/GenBank/DDBJ databases">
        <authorList>
            <person name="Gilroy R."/>
        </authorList>
    </citation>
    <scope>NUCLEOTIDE SEQUENCE</scope>
    <source>
        <strain evidence="12">ChiW25-3613</strain>
    </source>
</reference>
<feature type="transmembrane region" description="Helical" evidence="9">
    <location>
        <begin position="73"/>
        <end position="90"/>
    </location>
</feature>
<proteinExistence type="inferred from homology"/>
<evidence type="ECO:0000313" key="12">
    <source>
        <dbReference type="EMBL" id="HIR39724.1"/>
    </source>
</evidence>
<feature type="chain" id="PRO_5038953074" evidence="10">
    <location>
        <begin position="24"/>
        <end position="398"/>
    </location>
</feature>
<evidence type="ECO:0000256" key="9">
    <source>
        <dbReference type="SAM" id="Phobius"/>
    </source>
</evidence>
<protein>
    <submittedName>
        <fullName evidence="12">Substrate-binding domain-containing protein</fullName>
    </submittedName>
</protein>
<evidence type="ECO:0000256" key="8">
    <source>
        <dbReference type="ARBA" id="ARBA00023288"/>
    </source>
</evidence>
<feature type="domain" description="PBP" evidence="11">
    <location>
        <begin position="145"/>
        <end position="383"/>
    </location>
</feature>
<comment type="subunit">
    <text evidence="4">The complex is composed of two ATP-binding proteins (PstB), two transmembrane proteins (PstC and PstA) and a solute-binding protein (PstS).</text>
</comment>
<comment type="similarity">
    <text evidence="3">Belongs to the PstS family.</text>
</comment>
<evidence type="ECO:0000313" key="13">
    <source>
        <dbReference type="Proteomes" id="UP000824179"/>
    </source>
</evidence>
<comment type="subcellular location">
    <subcellularLocation>
        <location evidence="2">Cell membrane</location>
        <topology evidence="2">Lipid-anchor</topology>
    </subcellularLocation>
</comment>
<sequence>MSVKLKHALILCARILGTAAAFAVAAVVLNEFDYFTQWLQVDNIIGALPIAFAILFAGGCTALIWMKYSKRSAPFAIVLAVFVALTAILYPNALRGNWWIDYGYSTEGDSPDISVYEPFKEGTLAASLNEEATLHLEGDLPVLDGAIALYPVYAAFAQAVYEESDYSPDVVRCNNTKVAYEDIISGEADIVFCAAPSASQRAAAEEAGVELNLTPIAKEAFVFIVGASNPIENLTSQQIYNIYTGKTAMWRTLGWEEGGQIIAFRRPEVSGSEAGLNNIVMKDLPVLAPQPLPDWAIDGSNSLMQQVSVWHDGVQPALGYSYRYFAQTMYPNQDTKLLSIDGYAPTDENIRSGGYPFIAEVYAVTNGEPEGVIAEFIDWILSPQGQYLIEQTGYAPIN</sequence>
<evidence type="ECO:0000256" key="5">
    <source>
        <dbReference type="ARBA" id="ARBA00022592"/>
    </source>
</evidence>
<dbReference type="AlphaFoldDB" id="A0A9D1AGT0"/>
<dbReference type="InterPro" id="IPR024370">
    <property type="entry name" value="PBP_domain"/>
</dbReference>
<feature type="signal peptide" evidence="10">
    <location>
        <begin position="1"/>
        <end position="23"/>
    </location>
</feature>
<keyword evidence="5" id="KW-0592">Phosphate transport</keyword>
<dbReference type="PANTHER" id="PTHR30570:SF1">
    <property type="entry name" value="PHOSPHATE-BINDING PROTEIN PSTS"/>
    <property type="match status" value="1"/>
</dbReference>
<keyword evidence="7" id="KW-0564">Palmitate</keyword>
<keyword evidence="9" id="KW-1133">Transmembrane helix</keyword>
<evidence type="ECO:0000256" key="1">
    <source>
        <dbReference type="ARBA" id="ARBA00002841"/>
    </source>
</evidence>
<dbReference type="SUPFAM" id="SSF53850">
    <property type="entry name" value="Periplasmic binding protein-like II"/>
    <property type="match status" value="1"/>
</dbReference>
<dbReference type="Proteomes" id="UP000824179">
    <property type="component" value="Unassembled WGS sequence"/>
</dbReference>
<evidence type="ECO:0000256" key="6">
    <source>
        <dbReference type="ARBA" id="ARBA00022729"/>
    </source>
</evidence>
<dbReference type="InterPro" id="IPR050811">
    <property type="entry name" value="Phosphate_ABC_transporter"/>
</dbReference>
<feature type="transmembrane region" description="Helical" evidence="9">
    <location>
        <begin position="44"/>
        <end position="66"/>
    </location>
</feature>
<evidence type="ECO:0000259" key="11">
    <source>
        <dbReference type="Pfam" id="PF12849"/>
    </source>
</evidence>
<keyword evidence="5" id="KW-0813">Transport</keyword>
<evidence type="ECO:0000256" key="7">
    <source>
        <dbReference type="ARBA" id="ARBA00023139"/>
    </source>
</evidence>
<dbReference type="GO" id="GO:0006817">
    <property type="term" value="P:phosphate ion transport"/>
    <property type="evidence" value="ECO:0007669"/>
    <property type="project" value="UniProtKB-KW"/>
</dbReference>
<reference evidence="12" key="2">
    <citation type="journal article" date="2021" name="PeerJ">
        <title>Extensive microbial diversity within the chicken gut microbiome revealed by metagenomics and culture.</title>
        <authorList>
            <person name="Gilroy R."/>
            <person name="Ravi A."/>
            <person name="Getino M."/>
            <person name="Pursley I."/>
            <person name="Horton D.L."/>
            <person name="Alikhan N.F."/>
            <person name="Baker D."/>
            <person name="Gharbi K."/>
            <person name="Hall N."/>
            <person name="Watson M."/>
            <person name="Adriaenssens E.M."/>
            <person name="Foster-Nyarko E."/>
            <person name="Jarju S."/>
            <person name="Secka A."/>
            <person name="Antonio M."/>
            <person name="Oren A."/>
            <person name="Chaudhuri R.R."/>
            <person name="La Ragione R."/>
            <person name="Hildebrand F."/>
            <person name="Pallen M.J."/>
        </authorList>
    </citation>
    <scope>NUCLEOTIDE SEQUENCE</scope>
    <source>
        <strain evidence="12">ChiW25-3613</strain>
    </source>
</reference>
<keyword evidence="9" id="KW-0812">Transmembrane</keyword>
<comment type="caution">
    <text evidence="12">The sequence shown here is derived from an EMBL/GenBank/DDBJ whole genome shotgun (WGS) entry which is preliminary data.</text>
</comment>
<evidence type="ECO:0000256" key="10">
    <source>
        <dbReference type="SAM" id="SignalP"/>
    </source>
</evidence>
<dbReference type="Pfam" id="PF12849">
    <property type="entry name" value="PBP_like_2"/>
    <property type="match status" value="1"/>
</dbReference>
<dbReference type="Gene3D" id="3.40.190.10">
    <property type="entry name" value="Periplasmic binding protein-like II"/>
    <property type="match status" value="2"/>
</dbReference>
<keyword evidence="9" id="KW-0472">Membrane</keyword>
<keyword evidence="8" id="KW-0449">Lipoprotein</keyword>
<evidence type="ECO:0000256" key="4">
    <source>
        <dbReference type="ARBA" id="ARBA00011529"/>
    </source>
</evidence>
<gene>
    <name evidence="12" type="ORF">IAB90_04995</name>
</gene>
<accession>A0A9D1AGT0</accession>
<name>A0A9D1AGT0_9FIRM</name>
<dbReference type="GO" id="GO:0005886">
    <property type="term" value="C:plasma membrane"/>
    <property type="evidence" value="ECO:0007669"/>
    <property type="project" value="UniProtKB-SubCell"/>
</dbReference>
<comment type="function">
    <text evidence="1">Part of the ABC transporter complex PstSACB involved in phosphate import.</text>
</comment>
<dbReference type="PANTHER" id="PTHR30570">
    <property type="entry name" value="PERIPLASMIC PHOSPHATE BINDING COMPONENT OF PHOSPHATE ABC TRANSPORTER"/>
    <property type="match status" value="1"/>
</dbReference>